<evidence type="ECO:0000256" key="5">
    <source>
        <dbReference type="ARBA" id="ARBA00023159"/>
    </source>
</evidence>
<evidence type="ECO:0000256" key="8">
    <source>
        <dbReference type="SAM" id="MobiDB-lite"/>
    </source>
</evidence>
<feature type="region of interest" description="Disordered" evidence="8">
    <location>
        <begin position="305"/>
        <end position="326"/>
    </location>
</feature>
<feature type="compositionally biased region" description="Low complexity" evidence="8">
    <location>
        <begin position="306"/>
        <end position="319"/>
    </location>
</feature>
<dbReference type="GO" id="GO:0045893">
    <property type="term" value="P:positive regulation of DNA-templated transcription"/>
    <property type="evidence" value="ECO:0007669"/>
    <property type="project" value="UniProtKB-ARBA"/>
</dbReference>
<protein>
    <recommendedName>
        <fullName evidence="9">CTF/NF-I domain-containing protein</fullName>
    </recommendedName>
</protein>
<evidence type="ECO:0000259" key="9">
    <source>
        <dbReference type="PROSITE" id="PS51080"/>
    </source>
</evidence>
<dbReference type="InterPro" id="IPR003619">
    <property type="entry name" value="MAD_homology1_Dwarfin-type"/>
</dbReference>
<accession>A0AAD5RBS4</accession>
<dbReference type="EMBL" id="JAHQIW010007259">
    <property type="protein sequence ID" value="KAJ1373302.1"/>
    <property type="molecule type" value="Genomic_DNA"/>
</dbReference>
<proteinExistence type="predicted"/>
<dbReference type="GO" id="GO:0000981">
    <property type="term" value="F:DNA-binding transcription factor activity, RNA polymerase II-specific"/>
    <property type="evidence" value="ECO:0007669"/>
    <property type="project" value="TreeGrafter"/>
</dbReference>
<feature type="region of interest" description="Disordered" evidence="8">
    <location>
        <begin position="825"/>
        <end position="906"/>
    </location>
</feature>
<dbReference type="InterPro" id="IPR020604">
    <property type="entry name" value="CTF/NFI_DNA-bd-dom"/>
</dbReference>
<evidence type="ECO:0000256" key="6">
    <source>
        <dbReference type="ARBA" id="ARBA00023163"/>
    </source>
</evidence>
<feature type="region of interest" description="Disordered" evidence="8">
    <location>
        <begin position="377"/>
        <end position="409"/>
    </location>
</feature>
<dbReference type="PROSITE" id="PS51080">
    <property type="entry name" value="CTF_NFI_2"/>
    <property type="match status" value="1"/>
</dbReference>
<feature type="compositionally biased region" description="Polar residues" evidence="8">
    <location>
        <begin position="568"/>
        <end position="584"/>
    </location>
</feature>
<dbReference type="InterPro" id="IPR019548">
    <property type="entry name" value="CTF/NFI_DNA-bd_N"/>
</dbReference>
<keyword evidence="7" id="KW-0539">Nucleus</keyword>
<keyword evidence="3" id="KW-0805">Transcription regulation</keyword>
<dbReference type="AlphaFoldDB" id="A0AAD5RBS4"/>
<keyword evidence="5" id="KW-0010">Activator</keyword>
<feature type="domain" description="CTF/NF-I" evidence="9">
    <location>
        <begin position="44"/>
        <end position="237"/>
    </location>
</feature>
<sequence length="906" mass="97584">MDQHLEIDIDGSTSRDIGVVTAVKQQHQQQLSRNSMPPPSGDWTNQFSPNGVDEYHPFVEALLPYVKDFSYVWFNLQAAKRRYFKRHEKRMSLEEETGVKEELMNERAEVKQKWAARLLGKLRKDIQPQYRDDFVSSVTGQQPAVCVLSNPDQKGKMRRIDCLRQADKVWRLDLVMVILFKGIPLESTDSERLEKCAECVFPAVCVNPYHISIAVRELDLFLANFIRTGNPDEKETPEQKIFEKQKTDVLIGDMSPEGIWGTGVFSAFELKTLTKPSIMTCSTLNSRPVLPGVLRSTERTSWISTLSSNNSPMNGGSLPSSPPPSAMAAIKALADSECHMSTVPSGMSLRSSTTIPQVGAVVTIGVNSADSKHSSLIGFSCGDHEEEPSEKRSRHASRDSAASSTNEEVRRIVERASSDGGWSCGLPAEDLMATEGTTRSDFVEKGQRFVFQKDGDRYVKLVQTGTSRPSVPAVGSNVRRVTVASAGGNEQQLGVLVFDSRNAMRSESGFQQQHERSVTSASSYSSQSQTLAAVLSSVSPISRSDMMSSAVYQSRAPMVSSRKRVHSVNPQGGSPSSSTQATQNGLTRLTGTSVAETNTSPPHAVVSQLRRLEGNGSAYLASPTKFTTANGTTISFSKVLEQVEVQHQTGKNRHDQHMVDSNIVGDVLAPQPVHTFVTKPEQSAKLVAPKAINPMKKIYEMQQALSACSSVVSSPLTTPRVTPIPTSMLTGGAPIRAIIPSGGVGEDECNTLFSAIASNGNSNDGILSTHFLQYLNDSNSRSPSSGNSLHVPFNVIASTPARPDSVASNSSNSLTSVLSLSAPPTNALTVSQTPTATSPTVDSTTIEVRDSLPDSTTVDSPRIVRTSGYLGGSSSSGSPSSSNGSNISSSSLQGALMTTDFRAVPK</sequence>
<dbReference type="SMART" id="SM00523">
    <property type="entry name" value="DWA"/>
    <property type="match status" value="1"/>
</dbReference>
<keyword evidence="4" id="KW-0238">DNA-binding</keyword>
<comment type="caution">
    <text evidence="10">The sequence shown here is derived from an EMBL/GenBank/DDBJ whole genome shotgun (WGS) entry which is preliminary data.</text>
</comment>
<keyword evidence="2" id="KW-0235">DNA replication</keyword>
<dbReference type="InterPro" id="IPR000647">
    <property type="entry name" value="CTF/NFI"/>
</dbReference>
<reference evidence="10" key="1">
    <citation type="submission" date="2021-06" db="EMBL/GenBank/DDBJ databases">
        <title>Parelaphostrongylus tenuis whole genome reference sequence.</title>
        <authorList>
            <person name="Garwood T.J."/>
            <person name="Larsen P.A."/>
            <person name="Fountain-Jones N.M."/>
            <person name="Garbe J.R."/>
            <person name="Macchietto M.G."/>
            <person name="Kania S.A."/>
            <person name="Gerhold R.W."/>
            <person name="Richards J.E."/>
            <person name="Wolf T.M."/>
        </authorList>
    </citation>
    <scope>NUCLEOTIDE SEQUENCE</scope>
    <source>
        <strain evidence="10">MNPRO001-30</strain>
        <tissue evidence="10">Meninges</tissue>
    </source>
</reference>
<evidence type="ECO:0000256" key="3">
    <source>
        <dbReference type="ARBA" id="ARBA00023015"/>
    </source>
</evidence>
<comment type="subcellular location">
    <subcellularLocation>
        <location evidence="1">Nucleus</location>
    </subcellularLocation>
</comment>
<dbReference type="Pfam" id="PF03165">
    <property type="entry name" value="MH1"/>
    <property type="match status" value="1"/>
</dbReference>
<dbReference type="PANTHER" id="PTHR11492:SF8">
    <property type="entry name" value="NUCLEAR FACTOR I, ISOFORM B"/>
    <property type="match status" value="1"/>
</dbReference>
<feature type="region of interest" description="Disordered" evidence="8">
    <location>
        <begin position="554"/>
        <end position="584"/>
    </location>
</feature>
<gene>
    <name evidence="10" type="ORF">KIN20_035666</name>
</gene>
<evidence type="ECO:0000256" key="7">
    <source>
        <dbReference type="ARBA" id="ARBA00023242"/>
    </source>
</evidence>
<name>A0AAD5RBS4_PARTN</name>
<dbReference type="GO" id="GO:0005634">
    <property type="term" value="C:nucleus"/>
    <property type="evidence" value="ECO:0007669"/>
    <property type="project" value="UniProtKB-SubCell"/>
</dbReference>
<dbReference type="PANTHER" id="PTHR11492">
    <property type="entry name" value="NUCLEAR FACTOR I"/>
    <property type="match status" value="1"/>
</dbReference>
<dbReference type="GO" id="GO:0051239">
    <property type="term" value="P:regulation of multicellular organismal process"/>
    <property type="evidence" value="ECO:0007669"/>
    <property type="project" value="UniProtKB-ARBA"/>
</dbReference>
<dbReference type="Proteomes" id="UP001196413">
    <property type="component" value="Unassembled WGS sequence"/>
</dbReference>
<evidence type="ECO:0000313" key="11">
    <source>
        <dbReference type="Proteomes" id="UP001196413"/>
    </source>
</evidence>
<evidence type="ECO:0000256" key="2">
    <source>
        <dbReference type="ARBA" id="ARBA00022705"/>
    </source>
</evidence>
<keyword evidence="11" id="KW-1185">Reference proteome</keyword>
<evidence type="ECO:0000313" key="10">
    <source>
        <dbReference type="EMBL" id="KAJ1373302.1"/>
    </source>
</evidence>
<dbReference type="GO" id="GO:0006260">
    <property type="term" value="P:DNA replication"/>
    <property type="evidence" value="ECO:0007669"/>
    <property type="project" value="UniProtKB-KW"/>
</dbReference>
<dbReference type="GO" id="GO:0000978">
    <property type="term" value="F:RNA polymerase II cis-regulatory region sequence-specific DNA binding"/>
    <property type="evidence" value="ECO:0007669"/>
    <property type="project" value="TreeGrafter"/>
</dbReference>
<keyword evidence="6" id="KW-0804">Transcription</keyword>
<dbReference type="Pfam" id="PF10524">
    <property type="entry name" value="NfI_DNAbd_pre-N"/>
    <property type="match status" value="1"/>
</dbReference>
<feature type="compositionally biased region" description="Polar residues" evidence="8">
    <location>
        <begin position="825"/>
        <end position="846"/>
    </location>
</feature>
<organism evidence="10 11">
    <name type="scientific">Parelaphostrongylus tenuis</name>
    <name type="common">Meningeal worm</name>
    <dbReference type="NCBI Taxonomy" id="148309"/>
    <lineage>
        <taxon>Eukaryota</taxon>
        <taxon>Metazoa</taxon>
        <taxon>Ecdysozoa</taxon>
        <taxon>Nematoda</taxon>
        <taxon>Chromadorea</taxon>
        <taxon>Rhabditida</taxon>
        <taxon>Rhabditina</taxon>
        <taxon>Rhabditomorpha</taxon>
        <taxon>Strongyloidea</taxon>
        <taxon>Metastrongylidae</taxon>
        <taxon>Parelaphostrongylus</taxon>
    </lineage>
</organism>
<evidence type="ECO:0000256" key="4">
    <source>
        <dbReference type="ARBA" id="ARBA00023125"/>
    </source>
</evidence>
<feature type="compositionally biased region" description="Low complexity" evidence="8">
    <location>
        <begin position="872"/>
        <end position="891"/>
    </location>
</feature>
<evidence type="ECO:0000256" key="1">
    <source>
        <dbReference type="ARBA" id="ARBA00004123"/>
    </source>
</evidence>